<keyword evidence="12" id="KW-0963">Cytoplasm</keyword>
<keyword evidence="4 12" id="KW-0432">Leucine biosynthesis</keyword>
<feature type="binding site" evidence="12">
    <location>
        <position position="246"/>
    </location>
    <ligand>
        <name>Mg(2+)</name>
        <dbReference type="ChEBI" id="CHEBI:18420"/>
    </ligand>
</feature>
<dbReference type="GO" id="GO:0009098">
    <property type="term" value="P:L-leucine biosynthetic process"/>
    <property type="evidence" value="ECO:0007669"/>
    <property type="project" value="UniProtKB-UniRule"/>
</dbReference>
<evidence type="ECO:0000256" key="12">
    <source>
        <dbReference type="HAMAP-Rule" id="MF_01033"/>
    </source>
</evidence>
<keyword evidence="8 12" id="KW-0560">Oxidoreductase</keyword>
<comment type="caution">
    <text evidence="14">The sequence shown here is derived from an EMBL/GenBank/DDBJ whole genome shotgun (WGS) entry which is preliminary data.</text>
</comment>
<protein>
    <recommendedName>
        <fullName evidence="12">3-isopropylmalate dehydrogenase</fullName>
        <ecNumber evidence="12">1.1.1.85</ecNumber>
    </recommendedName>
    <alternativeName>
        <fullName evidence="12">3-IPM-DH</fullName>
    </alternativeName>
    <alternativeName>
        <fullName evidence="12">Beta-IPM dehydrogenase</fullName>
        <shortName evidence="12">IMDH</shortName>
    </alternativeName>
</protein>
<comment type="similarity">
    <text evidence="2 12">Belongs to the isocitrate and isopropylmalate dehydrogenases family. LeuB type 1 subfamily.</text>
</comment>
<dbReference type="GO" id="GO:0046872">
    <property type="term" value="F:metal ion binding"/>
    <property type="evidence" value="ECO:0007669"/>
    <property type="project" value="UniProtKB-KW"/>
</dbReference>
<keyword evidence="5 12" id="KW-0028">Amino-acid biosynthesis</keyword>
<keyword evidence="6 12" id="KW-0479">Metal-binding</keyword>
<dbReference type="PANTHER" id="PTHR42979:SF1">
    <property type="entry name" value="3-ISOPROPYLMALATE DEHYDROGENASE"/>
    <property type="match status" value="1"/>
</dbReference>
<organism evidence="14 15">
    <name type="scientific">Secundilactobacillus kimchicus JCM 15530</name>
    <dbReference type="NCBI Taxonomy" id="1302272"/>
    <lineage>
        <taxon>Bacteria</taxon>
        <taxon>Bacillati</taxon>
        <taxon>Bacillota</taxon>
        <taxon>Bacilli</taxon>
        <taxon>Lactobacillales</taxon>
        <taxon>Lactobacillaceae</taxon>
        <taxon>Secundilactobacillus</taxon>
    </lineage>
</organism>
<feature type="site" description="Important for catalysis" evidence="12">
    <location>
        <position position="186"/>
    </location>
</feature>
<dbReference type="AlphaFoldDB" id="A0A0R1HPX3"/>
<accession>A0A0R1HPX3</accession>
<comment type="cofactor">
    <cofactor evidence="12">
        <name>Mg(2+)</name>
        <dbReference type="ChEBI" id="CHEBI:18420"/>
    </cofactor>
    <cofactor evidence="12">
        <name>Mn(2+)</name>
        <dbReference type="ChEBI" id="CHEBI:29035"/>
    </cofactor>
    <text evidence="12">Binds 1 Mg(2+) or Mn(2+) ion per subunit.</text>
</comment>
<feature type="binding site" evidence="12">
    <location>
        <position position="107"/>
    </location>
    <ligand>
        <name>substrate</name>
    </ligand>
</feature>
<dbReference type="RefSeq" id="WP_056942348.1">
    <property type="nucleotide sequence ID" value="NZ_AZCX01000003.1"/>
</dbReference>
<evidence type="ECO:0000313" key="14">
    <source>
        <dbReference type="EMBL" id="KRK48556.1"/>
    </source>
</evidence>
<evidence type="ECO:0000256" key="1">
    <source>
        <dbReference type="ARBA" id="ARBA00001936"/>
    </source>
</evidence>
<keyword evidence="15" id="KW-1185">Reference proteome</keyword>
<evidence type="ECO:0000256" key="5">
    <source>
        <dbReference type="ARBA" id="ARBA00022605"/>
    </source>
</evidence>
<dbReference type="EC" id="1.1.1.85" evidence="12"/>
<gene>
    <name evidence="12" type="primary">leuB</name>
    <name evidence="14" type="ORF">FC96_GL001667</name>
</gene>
<dbReference type="GO" id="GO:0005829">
    <property type="term" value="C:cytosol"/>
    <property type="evidence" value="ECO:0007669"/>
    <property type="project" value="TreeGrafter"/>
</dbReference>
<dbReference type="SUPFAM" id="SSF53659">
    <property type="entry name" value="Isocitrate/Isopropylmalate dehydrogenase-like"/>
    <property type="match status" value="1"/>
</dbReference>
<dbReference type="NCBIfam" id="TIGR00169">
    <property type="entry name" value="leuB"/>
    <property type="match status" value="1"/>
</dbReference>
<comment type="function">
    <text evidence="12">Catalyzes the oxidation of 3-carboxy-2-hydroxy-4-methylpentanoate (3-isopropylmalate) to 3-carboxy-4-methyl-2-oxopentanoate. The product decarboxylates to 4-methyl-2 oxopentanoate.</text>
</comment>
<evidence type="ECO:0000313" key="15">
    <source>
        <dbReference type="Proteomes" id="UP000050911"/>
    </source>
</evidence>
<evidence type="ECO:0000256" key="7">
    <source>
        <dbReference type="ARBA" id="ARBA00022842"/>
    </source>
</evidence>
<evidence type="ECO:0000256" key="9">
    <source>
        <dbReference type="ARBA" id="ARBA00023027"/>
    </source>
</evidence>
<keyword evidence="11 12" id="KW-0100">Branched-chain amino acid biosynthesis</keyword>
<feature type="site" description="Important for catalysis" evidence="12">
    <location>
        <position position="140"/>
    </location>
</feature>
<feature type="binding site" evidence="12">
    <location>
        <position position="218"/>
    </location>
    <ligand>
        <name>Mg(2+)</name>
        <dbReference type="ChEBI" id="CHEBI:18420"/>
    </ligand>
</feature>
<dbReference type="SMART" id="SM01329">
    <property type="entry name" value="Iso_dh"/>
    <property type="match status" value="1"/>
</dbReference>
<dbReference type="PATRIC" id="fig|1302272.5.peg.1684"/>
<comment type="catalytic activity">
    <reaction evidence="12">
        <text>(2R,3S)-3-isopropylmalate + NAD(+) = 4-methyl-2-oxopentanoate + CO2 + NADH</text>
        <dbReference type="Rhea" id="RHEA:32271"/>
        <dbReference type="ChEBI" id="CHEBI:16526"/>
        <dbReference type="ChEBI" id="CHEBI:17865"/>
        <dbReference type="ChEBI" id="CHEBI:35121"/>
        <dbReference type="ChEBI" id="CHEBI:57540"/>
        <dbReference type="ChEBI" id="CHEBI:57945"/>
        <dbReference type="EC" id="1.1.1.85"/>
    </reaction>
</comment>
<comment type="caution">
    <text evidence="12">Lacks conserved residue(s) required for the propagation of feature annotation.</text>
</comment>
<dbReference type="InterPro" id="IPR024084">
    <property type="entry name" value="IsoPropMal-DH-like_dom"/>
</dbReference>
<comment type="cofactor">
    <cofactor evidence="1">
        <name>Mn(2+)</name>
        <dbReference type="ChEBI" id="CHEBI:29035"/>
    </cofactor>
</comment>
<proteinExistence type="inferred from homology"/>
<comment type="subunit">
    <text evidence="3 12">Homodimer.</text>
</comment>
<feature type="binding site" evidence="12">
    <location>
        <begin position="276"/>
        <end position="288"/>
    </location>
    <ligand>
        <name>NAD(+)</name>
        <dbReference type="ChEBI" id="CHEBI:57540"/>
    </ligand>
</feature>
<dbReference type="GO" id="GO:0003862">
    <property type="term" value="F:3-isopropylmalate dehydrogenase activity"/>
    <property type="evidence" value="ECO:0007669"/>
    <property type="project" value="UniProtKB-UniRule"/>
</dbReference>
<keyword evidence="7 12" id="KW-0460">Magnesium</keyword>
<keyword evidence="10 12" id="KW-0464">Manganese</keyword>
<feature type="domain" description="Isopropylmalate dehydrogenase-like" evidence="13">
    <location>
        <begin position="7"/>
        <end position="343"/>
    </location>
</feature>
<dbReference type="OrthoDB" id="9806254at2"/>
<evidence type="ECO:0000256" key="4">
    <source>
        <dbReference type="ARBA" id="ARBA00022430"/>
    </source>
</evidence>
<comment type="pathway">
    <text evidence="12">Amino-acid biosynthesis; L-leucine biosynthesis; L-leucine from 3-methyl-2-oxobutanoate: step 3/4.</text>
</comment>
<evidence type="ECO:0000256" key="2">
    <source>
        <dbReference type="ARBA" id="ARBA00008319"/>
    </source>
</evidence>
<name>A0A0R1HPX3_9LACO</name>
<reference evidence="14 15" key="1">
    <citation type="journal article" date="2015" name="Genome Announc.">
        <title>Expanding the biotechnology potential of lactobacilli through comparative genomics of 213 strains and associated genera.</title>
        <authorList>
            <person name="Sun Z."/>
            <person name="Harris H.M."/>
            <person name="McCann A."/>
            <person name="Guo C."/>
            <person name="Argimon S."/>
            <person name="Zhang W."/>
            <person name="Yang X."/>
            <person name="Jeffery I.B."/>
            <person name="Cooney J.C."/>
            <person name="Kagawa T.F."/>
            <person name="Liu W."/>
            <person name="Song Y."/>
            <person name="Salvetti E."/>
            <person name="Wrobel A."/>
            <person name="Rasinkangas P."/>
            <person name="Parkhill J."/>
            <person name="Rea M.C."/>
            <person name="O'Sullivan O."/>
            <person name="Ritari J."/>
            <person name="Douillard F.P."/>
            <person name="Paul Ross R."/>
            <person name="Yang R."/>
            <person name="Briner A.E."/>
            <person name="Felis G.E."/>
            <person name="de Vos W.M."/>
            <person name="Barrangou R."/>
            <person name="Klaenhammer T.R."/>
            <person name="Caufield P.W."/>
            <person name="Cui Y."/>
            <person name="Zhang H."/>
            <person name="O'Toole P.W."/>
        </authorList>
    </citation>
    <scope>NUCLEOTIDE SEQUENCE [LARGE SCALE GENOMIC DNA]</scope>
    <source>
        <strain evidence="14 15">JCM 15530</strain>
    </source>
</reference>
<keyword evidence="9 12" id="KW-0520">NAD</keyword>
<evidence type="ECO:0000259" key="13">
    <source>
        <dbReference type="SMART" id="SM01329"/>
    </source>
</evidence>
<dbReference type="Pfam" id="PF00180">
    <property type="entry name" value="Iso_dh"/>
    <property type="match status" value="1"/>
</dbReference>
<evidence type="ECO:0000256" key="3">
    <source>
        <dbReference type="ARBA" id="ARBA00011738"/>
    </source>
</evidence>
<dbReference type="Proteomes" id="UP000050911">
    <property type="component" value="Unassembled WGS sequence"/>
</dbReference>
<dbReference type="EMBL" id="AZCX01000003">
    <property type="protein sequence ID" value="KRK48556.1"/>
    <property type="molecule type" value="Genomic_DNA"/>
</dbReference>
<sequence>MSQKPYQITALPGDYIGPEIMAAGLRVLRAVTADQNFDYTVTEYPFGGAGIDAAGDPLPKETLAAAKASDAVLLAAIGGPKWDGAARTPETGLLEIRKALNLFANIRPTAISPVMQRYSPIKNEDPVDFVIVRELTSGIYFGTPRERTADYALDTMRYTASEIERVARVAFEMANRRHQHVTLVDKANVLATSKFWREVVGRVATQYPAVTLDYSYVDAAAMKIIANPAQFDVILTENLFGDILSDEAAQITGSLGTIPSMSSGANGPALYEPIHGSAPDIAGQGIANPFSMIKSVAMMLTNSFDRRDLAATINAAVDQSIATHIVTPDLGGSATTEEVTNAVIQSIQESRVSYEPNHV</sequence>
<dbReference type="STRING" id="1302272.FC96_GL001667"/>
<dbReference type="UniPathway" id="UPA00048">
    <property type="reaction ID" value="UER00072"/>
</dbReference>
<feature type="binding site" evidence="12">
    <location>
        <position position="97"/>
    </location>
    <ligand>
        <name>substrate</name>
    </ligand>
</feature>
<dbReference type="HAMAP" id="MF_01033">
    <property type="entry name" value="LeuB_type1"/>
    <property type="match status" value="1"/>
</dbReference>
<dbReference type="PANTHER" id="PTHR42979">
    <property type="entry name" value="3-ISOPROPYLMALATE DEHYDROGENASE"/>
    <property type="match status" value="1"/>
</dbReference>
<feature type="binding site" evidence="12">
    <location>
        <position position="242"/>
    </location>
    <ligand>
        <name>Mg(2+)</name>
        <dbReference type="ChEBI" id="CHEBI:18420"/>
    </ligand>
</feature>
<evidence type="ECO:0000256" key="6">
    <source>
        <dbReference type="ARBA" id="ARBA00022723"/>
    </source>
</evidence>
<comment type="subcellular location">
    <subcellularLocation>
        <location evidence="12">Cytoplasm</location>
    </subcellularLocation>
</comment>
<evidence type="ECO:0000256" key="8">
    <source>
        <dbReference type="ARBA" id="ARBA00023002"/>
    </source>
</evidence>
<dbReference type="FunFam" id="3.40.718.10:FF:000006">
    <property type="entry name" value="3-isopropylmalate dehydrogenase"/>
    <property type="match status" value="1"/>
</dbReference>
<evidence type="ECO:0000256" key="11">
    <source>
        <dbReference type="ARBA" id="ARBA00023304"/>
    </source>
</evidence>
<evidence type="ECO:0000256" key="10">
    <source>
        <dbReference type="ARBA" id="ARBA00023211"/>
    </source>
</evidence>
<feature type="binding site" evidence="12">
    <location>
        <position position="133"/>
    </location>
    <ligand>
        <name>substrate</name>
    </ligand>
</feature>
<feature type="binding site" evidence="12">
    <location>
        <position position="218"/>
    </location>
    <ligand>
        <name>substrate</name>
    </ligand>
</feature>
<dbReference type="InterPro" id="IPR004429">
    <property type="entry name" value="Isopropylmalate_DH"/>
</dbReference>
<dbReference type="Gene3D" id="3.40.718.10">
    <property type="entry name" value="Isopropylmalate Dehydrogenase"/>
    <property type="match status" value="1"/>
</dbReference>